<dbReference type="EMBL" id="CAADRP010000624">
    <property type="protein sequence ID" value="VFU30425.1"/>
    <property type="molecule type" value="Genomic_DNA"/>
</dbReference>
<protein>
    <submittedName>
        <fullName evidence="1">Uncharacterized protein</fullName>
    </submittedName>
</protein>
<gene>
    <name evidence="1" type="ORF">SVIM_LOCUS118314</name>
</gene>
<dbReference type="AlphaFoldDB" id="A0A6N2KQW6"/>
<proteinExistence type="predicted"/>
<name>A0A6N2KQW6_SALVM</name>
<organism evidence="1">
    <name type="scientific">Salix viminalis</name>
    <name type="common">Common osier</name>
    <name type="synonym">Basket willow</name>
    <dbReference type="NCBI Taxonomy" id="40686"/>
    <lineage>
        <taxon>Eukaryota</taxon>
        <taxon>Viridiplantae</taxon>
        <taxon>Streptophyta</taxon>
        <taxon>Embryophyta</taxon>
        <taxon>Tracheophyta</taxon>
        <taxon>Spermatophyta</taxon>
        <taxon>Magnoliopsida</taxon>
        <taxon>eudicotyledons</taxon>
        <taxon>Gunneridae</taxon>
        <taxon>Pentapetalae</taxon>
        <taxon>rosids</taxon>
        <taxon>fabids</taxon>
        <taxon>Malpighiales</taxon>
        <taxon>Salicaceae</taxon>
        <taxon>Saliceae</taxon>
        <taxon>Salix</taxon>
    </lineage>
</organism>
<accession>A0A6N2KQW6</accession>
<evidence type="ECO:0000313" key="1">
    <source>
        <dbReference type="EMBL" id="VFU30425.1"/>
    </source>
</evidence>
<reference evidence="1" key="1">
    <citation type="submission" date="2019-03" db="EMBL/GenBank/DDBJ databases">
        <authorList>
            <person name="Mank J."/>
            <person name="Almeida P."/>
        </authorList>
    </citation>
    <scope>NUCLEOTIDE SEQUENCE</scope>
    <source>
        <strain evidence="1">78183</strain>
    </source>
</reference>
<sequence length="136" mass="15562">MTHEFVFPRLDAKKAVFQILKQEINGFEFQNQFTFFHALIDGASGQIYRLIQTLSQCDLKGIKGSFFTGFANCIYTILTINHLKIIEELQSFLNIVMITLMAASSSSPSLPLNTMEGRDKHRERAFARSIYMHKHG</sequence>